<dbReference type="RefSeq" id="WP_013835320.1">
    <property type="nucleotide sequence ID" value="NC_015581.1"/>
</dbReference>
<organism evidence="1 2">
    <name type="scientific">Thiomicrospira cyclica (strain DSM 14477 / JCM 11371 / ALM1)</name>
    <name type="common">Thioalkalimicrobium cyclicum</name>
    <dbReference type="NCBI Taxonomy" id="717773"/>
    <lineage>
        <taxon>Bacteria</taxon>
        <taxon>Pseudomonadati</taxon>
        <taxon>Pseudomonadota</taxon>
        <taxon>Gammaproteobacteria</taxon>
        <taxon>Thiotrichales</taxon>
        <taxon>Piscirickettsiaceae</taxon>
        <taxon>Thiomicrospira</taxon>
    </lineage>
</organism>
<name>F6DCF5_THICA</name>
<sequence>MSQDKNLIHSVTTKRKYRFISALLNNDPSTAELRGVVGCSNPSDMVRSFKRQGWKIYADRRNIKDRDGVTVKPAWYSLDESQIEIAKQALEHFRTRQGQKV</sequence>
<dbReference type="KEGG" id="tcy:Thicy_0769"/>
<evidence type="ECO:0000313" key="2">
    <source>
        <dbReference type="Proteomes" id="UP000009232"/>
    </source>
</evidence>
<dbReference type="STRING" id="717773.Thicy_0769"/>
<reference evidence="1 2" key="1">
    <citation type="submission" date="2011-05" db="EMBL/GenBank/DDBJ databases">
        <title>Complete sequence of Thioalkalimicrobium cyclicum ALM1.</title>
        <authorList>
            <consortium name="US DOE Joint Genome Institute"/>
            <person name="Lucas S."/>
            <person name="Han J."/>
            <person name="Lapidus A."/>
            <person name="Cheng J.-F."/>
            <person name="Goodwin L."/>
            <person name="Pitluck S."/>
            <person name="Peters L."/>
            <person name="Mikhailova N."/>
            <person name="Davenport K."/>
            <person name="Han C."/>
            <person name="Tapia R."/>
            <person name="Land M."/>
            <person name="Hauser L."/>
            <person name="Kyrpides N."/>
            <person name="Ivanova N."/>
            <person name="Pagani I."/>
            <person name="Kappler U."/>
            <person name="Woyke T."/>
        </authorList>
    </citation>
    <scope>NUCLEOTIDE SEQUENCE [LARGE SCALE GENOMIC DNA]</scope>
    <source>
        <strain evidence="2">DSM 14477 / JCM 11371 / ALM1</strain>
    </source>
</reference>
<dbReference type="HOGENOM" id="CLU_2290384_0_0_6"/>
<keyword evidence="2" id="KW-1185">Reference proteome</keyword>
<dbReference type="AlphaFoldDB" id="F6DCF5"/>
<dbReference type="EMBL" id="CP002776">
    <property type="protein sequence ID" value="AEG31541.1"/>
    <property type="molecule type" value="Genomic_DNA"/>
</dbReference>
<evidence type="ECO:0000313" key="1">
    <source>
        <dbReference type="EMBL" id="AEG31541.1"/>
    </source>
</evidence>
<accession>F6DCF5</accession>
<protein>
    <recommendedName>
        <fullName evidence="3">Helix-turn-helix domain-containing protein</fullName>
    </recommendedName>
</protein>
<proteinExistence type="predicted"/>
<evidence type="ECO:0008006" key="3">
    <source>
        <dbReference type="Google" id="ProtNLM"/>
    </source>
</evidence>
<dbReference type="Proteomes" id="UP000009232">
    <property type="component" value="Chromosome"/>
</dbReference>
<gene>
    <name evidence="1" type="ordered locus">Thicy_0769</name>
</gene>